<protein>
    <submittedName>
        <fullName evidence="1">Uncharacterized protein</fullName>
    </submittedName>
</protein>
<gene>
    <name evidence="1" type="ORF">AXF15_10905</name>
</gene>
<accession>A0A120KP00</accession>
<name>A0A120KP00_9BACT</name>
<dbReference type="RefSeq" id="WP_066607323.1">
    <property type="nucleotide sequence ID" value="NZ_CP014230.1"/>
</dbReference>
<reference evidence="2" key="1">
    <citation type="submission" date="2016-02" db="EMBL/GenBank/DDBJ databases">
        <authorList>
            <person name="Holder M.E."/>
            <person name="Ajami N.J."/>
            <person name="Petrosino J.F."/>
        </authorList>
    </citation>
    <scope>NUCLEOTIDE SEQUENCE [LARGE SCALE GENOMIC DNA]</scope>
    <source>
        <strain evidence="2">DSM 12838</strain>
    </source>
</reference>
<dbReference type="KEGG" id="doa:AXF15_10905"/>
<dbReference type="EMBL" id="CP014230">
    <property type="protein sequence ID" value="AMD93559.1"/>
    <property type="molecule type" value="Genomic_DNA"/>
</dbReference>
<organism evidence="1 2">
    <name type="scientific">Desulfomicrobium orale DSM 12838</name>
    <dbReference type="NCBI Taxonomy" id="888061"/>
    <lineage>
        <taxon>Bacteria</taxon>
        <taxon>Pseudomonadati</taxon>
        <taxon>Thermodesulfobacteriota</taxon>
        <taxon>Desulfovibrionia</taxon>
        <taxon>Desulfovibrionales</taxon>
        <taxon>Desulfomicrobiaceae</taxon>
        <taxon>Desulfomicrobium</taxon>
    </lineage>
</organism>
<keyword evidence="2" id="KW-1185">Reference proteome</keyword>
<evidence type="ECO:0000313" key="1">
    <source>
        <dbReference type="EMBL" id="AMD93559.1"/>
    </source>
</evidence>
<evidence type="ECO:0000313" key="2">
    <source>
        <dbReference type="Proteomes" id="UP000063964"/>
    </source>
</evidence>
<proteinExistence type="predicted"/>
<dbReference type="Proteomes" id="UP000063964">
    <property type="component" value="Chromosome"/>
</dbReference>
<sequence length="95" mass="10781">MQNGLIMCASILGFSHFKWAAKENRPAGEMMTLHLCPKTPDGSLDVKPSEVSVPQDFMGTVQLKLKSLKQFDTVFVSVEQQRDRLVFKSFFEMPK</sequence>
<dbReference type="AlphaFoldDB" id="A0A120KP00"/>
<dbReference type="STRING" id="888061.AXF15_10905"/>